<sequence length="323" mass="33163">MRSPQPHPVDRGDRRRWAQLLLGIVVFIVAEAVLIAVAWFGTAAAGGSPAQGTAGWALLLGAVTGAAVAMGGFLLIVGPLGRRPGLALRGRGKLAELVLGLVIGAALISLSVGLIALLGGYRVTGIASSPQLLAPLALGIGAGFIEEILFRGILLRLLDAWLGSWAALAITSLLFGLMHLVNDGATVLTALGLVIEAGVLLGAAYLLTRRLWLVIGIHIAWNAVQGGVYSSTISGTRQQSGLLLAETDGPTWLTGGTMGVEGSAVSVLLGLAAGIVMLVLAGRRGHLLPSARRTQRITGDEPARTTEPSTGAESVRDPGQVSR</sequence>
<comment type="caution">
    <text evidence="4">The sequence shown here is derived from an EMBL/GenBank/DDBJ whole genome shotgun (WGS) entry which is preliminary data.</text>
</comment>
<dbReference type="PANTHER" id="PTHR39430:SF1">
    <property type="entry name" value="PROTEASE"/>
    <property type="match status" value="1"/>
</dbReference>
<dbReference type="EMBL" id="JAGIOC010000001">
    <property type="protein sequence ID" value="MBP2409368.1"/>
    <property type="molecule type" value="Genomic_DNA"/>
</dbReference>
<organism evidence="4 5">
    <name type="scientific">Brachybacterium fresconis</name>
    <dbReference type="NCBI Taxonomy" id="173363"/>
    <lineage>
        <taxon>Bacteria</taxon>
        <taxon>Bacillati</taxon>
        <taxon>Actinomycetota</taxon>
        <taxon>Actinomycetes</taxon>
        <taxon>Micrococcales</taxon>
        <taxon>Dermabacteraceae</taxon>
        <taxon>Brachybacterium</taxon>
    </lineage>
</organism>
<dbReference type="GO" id="GO:0008233">
    <property type="term" value="F:peptidase activity"/>
    <property type="evidence" value="ECO:0007669"/>
    <property type="project" value="UniProtKB-KW"/>
</dbReference>
<evidence type="ECO:0000313" key="5">
    <source>
        <dbReference type="Proteomes" id="UP000698222"/>
    </source>
</evidence>
<name>A0ABS4YKP4_9MICO</name>
<feature type="transmembrane region" description="Helical" evidence="2">
    <location>
        <begin position="162"/>
        <end position="181"/>
    </location>
</feature>
<evidence type="ECO:0000256" key="1">
    <source>
        <dbReference type="SAM" id="MobiDB-lite"/>
    </source>
</evidence>
<feature type="transmembrane region" description="Helical" evidence="2">
    <location>
        <begin position="262"/>
        <end position="282"/>
    </location>
</feature>
<feature type="transmembrane region" description="Helical" evidence="2">
    <location>
        <begin position="97"/>
        <end position="120"/>
    </location>
</feature>
<feature type="domain" description="CAAX prenyl protease 2/Lysostaphin resistance protein A-like" evidence="3">
    <location>
        <begin position="131"/>
        <end position="224"/>
    </location>
</feature>
<feature type="transmembrane region" description="Helical" evidence="2">
    <location>
        <begin position="54"/>
        <end position="77"/>
    </location>
</feature>
<protein>
    <submittedName>
        <fullName evidence="4">Membrane protease YdiL (CAAX protease family)</fullName>
    </submittedName>
</protein>
<feature type="region of interest" description="Disordered" evidence="1">
    <location>
        <begin position="291"/>
        <end position="323"/>
    </location>
</feature>
<dbReference type="InterPro" id="IPR003675">
    <property type="entry name" value="Rce1/LyrA-like_dom"/>
</dbReference>
<dbReference type="RefSeq" id="WP_209891219.1">
    <property type="nucleotide sequence ID" value="NZ_BAAAJV010000014.1"/>
</dbReference>
<dbReference type="Proteomes" id="UP000698222">
    <property type="component" value="Unassembled WGS sequence"/>
</dbReference>
<dbReference type="GO" id="GO:0006508">
    <property type="term" value="P:proteolysis"/>
    <property type="evidence" value="ECO:0007669"/>
    <property type="project" value="UniProtKB-KW"/>
</dbReference>
<evidence type="ECO:0000259" key="3">
    <source>
        <dbReference type="Pfam" id="PF02517"/>
    </source>
</evidence>
<dbReference type="Pfam" id="PF02517">
    <property type="entry name" value="Rce1-like"/>
    <property type="match status" value="1"/>
</dbReference>
<gene>
    <name evidence="4" type="ORF">JOF44_002271</name>
</gene>
<proteinExistence type="predicted"/>
<feature type="transmembrane region" description="Helical" evidence="2">
    <location>
        <begin position="187"/>
        <end position="206"/>
    </location>
</feature>
<feature type="transmembrane region" description="Helical" evidence="2">
    <location>
        <begin position="132"/>
        <end position="150"/>
    </location>
</feature>
<keyword evidence="2" id="KW-0472">Membrane</keyword>
<reference evidence="4 5" key="1">
    <citation type="submission" date="2021-03" db="EMBL/GenBank/DDBJ databases">
        <title>Sequencing the genomes of 1000 actinobacteria strains.</title>
        <authorList>
            <person name="Klenk H.-P."/>
        </authorList>
    </citation>
    <scope>NUCLEOTIDE SEQUENCE [LARGE SCALE GENOMIC DNA]</scope>
    <source>
        <strain evidence="4 5">DSM 14564</strain>
    </source>
</reference>
<keyword evidence="4" id="KW-0645">Protease</keyword>
<evidence type="ECO:0000256" key="2">
    <source>
        <dbReference type="SAM" id="Phobius"/>
    </source>
</evidence>
<keyword evidence="2" id="KW-1133">Transmembrane helix</keyword>
<accession>A0ABS4YKP4</accession>
<keyword evidence="4" id="KW-0378">Hydrolase</keyword>
<dbReference type="PANTHER" id="PTHR39430">
    <property type="entry name" value="MEMBRANE-ASSOCIATED PROTEASE-RELATED"/>
    <property type="match status" value="1"/>
</dbReference>
<feature type="transmembrane region" description="Helical" evidence="2">
    <location>
        <begin position="20"/>
        <end position="42"/>
    </location>
</feature>
<feature type="transmembrane region" description="Helical" evidence="2">
    <location>
        <begin position="211"/>
        <end position="229"/>
    </location>
</feature>
<keyword evidence="2" id="KW-0812">Transmembrane</keyword>
<evidence type="ECO:0000313" key="4">
    <source>
        <dbReference type="EMBL" id="MBP2409368.1"/>
    </source>
</evidence>
<keyword evidence="5" id="KW-1185">Reference proteome</keyword>